<feature type="domain" description="GGDEF" evidence="3">
    <location>
        <begin position="182"/>
        <end position="316"/>
    </location>
</feature>
<dbReference type="InterPro" id="IPR000160">
    <property type="entry name" value="GGDEF_dom"/>
</dbReference>
<dbReference type="PROSITE" id="PS50883">
    <property type="entry name" value="EAL"/>
    <property type="match status" value="1"/>
</dbReference>
<dbReference type="SMART" id="SM00267">
    <property type="entry name" value="GGDEF"/>
    <property type="match status" value="1"/>
</dbReference>
<dbReference type="CDD" id="cd00130">
    <property type="entry name" value="PAS"/>
    <property type="match status" value="1"/>
</dbReference>
<dbReference type="PANTHER" id="PTHR44757">
    <property type="entry name" value="DIGUANYLATE CYCLASE DGCP"/>
    <property type="match status" value="1"/>
</dbReference>
<feature type="region of interest" description="Disordered" evidence="1">
    <location>
        <begin position="1"/>
        <end position="20"/>
    </location>
</feature>
<dbReference type="CDD" id="cd01949">
    <property type="entry name" value="GGDEF"/>
    <property type="match status" value="1"/>
</dbReference>
<evidence type="ECO:0000313" key="4">
    <source>
        <dbReference type="EMBL" id="MBB5713202.1"/>
    </source>
</evidence>
<evidence type="ECO:0000259" key="2">
    <source>
        <dbReference type="PROSITE" id="PS50883"/>
    </source>
</evidence>
<accession>A0A7W9B9R6</accession>
<dbReference type="Pfam" id="PF00990">
    <property type="entry name" value="GGDEF"/>
    <property type="match status" value="1"/>
</dbReference>
<dbReference type="Gene3D" id="3.30.70.270">
    <property type="match status" value="1"/>
</dbReference>
<dbReference type="SUPFAM" id="SSF55073">
    <property type="entry name" value="Nucleotide cyclase"/>
    <property type="match status" value="1"/>
</dbReference>
<dbReference type="SUPFAM" id="SSF55785">
    <property type="entry name" value="PYP-like sensor domain (PAS domain)"/>
    <property type="match status" value="1"/>
</dbReference>
<dbReference type="PROSITE" id="PS50887">
    <property type="entry name" value="GGDEF"/>
    <property type="match status" value="1"/>
</dbReference>
<evidence type="ECO:0000313" key="5">
    <source>
        <dbReference type="Proteomes" id="UP000546200"/>
    </source>
</evidence>
<dbReference type="EMBL" id="JACIJK010000001">
    <property type="protein sequence ID" value="MBB5713202.1"/>
    <property type="molecule type" value="Genomic_DNA"/>
</dbReference>
<sequence>MHHFAPPVLPPCTRHPVPTPGVGGDLGEKLALLDASKQGIFLIDLDGRLAWMNAEAMRLTEVRDPAFVIGRDWLSFWPREEQRAVSSALASARIGIPATFAATCPTVARTQACWEVIISPDGPPVAGEATMIAFIRDVTEREAAQKKLEWAATHDGLTGLANRALFYARLDEKIKRAQADGGSFGLVAFDLDRFKQINERIGHAGADALLRGFAARLAEILPAGGLAARFGGDEFVALIDLPAGADVQSLVELMLERLRLPYNHAGRPIECTASAGVAVFPLGGRTPDDLYMNADIALLTGKSQEAGRALVFSGDMRQALQRRASSLEVAATAIANCWIEPHYQPKFDLASGKLCGLEALLRWRQPGGQWQSPETITAAFDDKCLATRITDTIFGKIVSDLSRWGDSSCAVPVAFNAAAADFRVENFAERLLTQLAQAGVPASMIELEVTEGVFLGDGAPHVARVLRKLSNEGVRIALDDFGTGYASLSHLKQFPVDVIKIDRSFVSSVTESHEDRAIVRTMIDLGKSMSIEVVAEGIEDAAQLAFLQQAGCNVGQGFHFGKAVPAAEIETRHLHVGTACEAVFASGETHQNWGRDRALAGQQVL</sequence>
<dbReference type="InterPro" id="IPR001633">
    <property type="entry name" value="EAL_dom"/>
</dbReference>
<dbReference type="InterPro" id="IPR035919">
    <property type="entry name" value="EAL_sf"/>
</dbReference>
<organism evidence="4 5">
    <name type="scientific">Sphingomonas aerophila</name>
    <dbReference type="NCBI Taxonomy" id="1344948"/>
    <lineage>
        <taxon>Bacteria</taxon>
        <taxon>Pseudomonadati</taxon>
        <taxon>Pseudomonadota</taxon>
        <taxon>Alphaproteobacteria</taxon>
        <taxon>Sphingomonadales</taxon>
        <taxon>Sphingomonadaceae</taxon>
        <taxon>Sphingomonas</taxon>
    </lineage>
</organism>
<dbReference type="SMART" id="SM00091">
    <property type="entry name" value="PAS"/>
    <property type="match status" value="1"/>
</dbReference>
<dbReference type="InterPro" id="IPR043128">
    <property type="entry name" value="Rev_trsase/Diguanyl_cyclase"/>
</dbReference>
<evidence type="ECO:0000259" key="3">
    <source>
        <dbReference type="PROSITE" id="PS50887"/>
    </source>
</evidence>
<dbReference type="InterPro" id="IPR000014">
    <property type="entry name" value="PAS"/>
</dbReference>
<dbReference type="Gene3D" id="3.20.20.450">
    <property type="entry name" value="EAL domain"/>
    <property type="match status" value="1"/>
</dbReference>
<dbReference type="CDD" id="cd01948">
    <property type="entry name" value="EAL"/>
    <property type="match status" value="1"/>
</dbReference>
<evidence type="ECO:0000256" key="1">
    <source>
        <dbReference type="SAM" id="MobiDB-lite"/>
    </source>
</evidence>
<keyword evidence="5" id="KW-1185">Reference proteome</keyword>
<dbReference type="Pfam" id="PF00563">
    <property type="entry name" value="EAL"/>
    <property type="match status" value="1"/>
</dbReference>
<dbReference type="NCBIfam" id="TIGR00254">
    <property type="entry name" value="GGDEF"/>
    <property type="match status" value="1"/>
</dbReference>
<proteinExistence type="predicted"/>
<reference evidence="4 5" key="1">
    <citation type="submission" date="2020-08" db="EMBL/GenBank/DDBJ databases">
        <title>Genomic Encyclopedia of Type Strains, Phase IV (KMG-IV): sequencing the most valuable type-strain genomes for metagenomic binning, comparative biology and taxonomic classification.</title>
        <authorList>
            <person name="Goeker M."/>
        </authorList>
    </citation>
    <scope>NUCLEOTIDE SEQUENCE [LARGE SCALE GENOMIC DNA]</scope>
    <source>
        <strain evidence="4 5">DSM 100044</strain>
    </source>
</reference>
<dbReference type="PANTHER" id="PTHR44757:SF2">
    <property type="entry name" value="BIOFILM ARCHITECTURE MAINTENANCE PROTEIN MBAA"/>
    <property type="match status" value="1"/>
</dbReference>
<dbReference type="SUPFAM" id="SSF141868">
    <property type="entry name" value="EAL domain-like"/>
    <property type="match status" value="1"/>
</dbReference>
<dbReference type="AlphaFoldDB" id="A0A7W9B9R6"/>
<protein>
    <submittedName>
        <fullName evidence="4">Diguanylate cyclase (GGDEF)-like protein</fullName>
    </submittedName>
</protein>
<dbReference type="Gene3D" id="3.30.450.20">
    <property type="entry name" value="PAS domain"/>
    <property type="match status" value="1"/>
</dbReference>
<name>A0A7W9B9R6_9SPHN</name>
<feature type="domain" description="EAL" evidence="2">
    <location>
        <begin position="323"/>
        <end position="577"/>
    </location>
</feature>
<dbReference type="Proteomes" id="UP000546200">
    <property type="component" value="Unassembled WGS sequence"/>
</dbReference>
<dbReference type="InterPro" id="IPR013656">
    <property type="entry name" value="PAS_4"/>
</dbReference>
<dbReference type="InterPro" id="IPR029787">
    <property type="entry name" value="Nucleotide_cyclase"/>
</dbReference>
<dbReference type="InterPro" id="IPR035965">
    <property type="entry name" value="PAS-like_dom_sf"/>
</dbReference>
<comment type="caution">
    <text evidence="4">The sequence shown here is derived from an EMBL/GenBank/DDBJ whole genome shotgun (WGS) entry which is preliminary data.</text>
</comment>
<dbReference type="SMART" id="SM00052">
    <property type="entry name" value="EAL"/>
    <property type="match status" value="1"/>
</dbReference>
<dbReference type="Pfam" id="PF08448">
    <property type="entry name" value="PAS_4"/>
    <property type="match status" value="1"/>
</dbReference>
<gene>
    <name evidence="4" type="ORF">FHS94_000021</name>
</gene>
<dbReference type="InterPro" id="IPR052155">
    <property type="entry name" value="Biofilm_reg_signaling"/>
</dbReference>